<evidence type="ECO:0000256" key="1">
    <source>
        <dbReference type="SAM" id="Phobius"/>
    </source>
</evidence>
<evidence type="ECO:0000313" key="3">
    <source>
        <dbReference type="Proteomes" id="UP000699985"/>
    </source>
</evidence>
<evidence type="ECO:0000313" key="2">
    <source>
        <dbReference type="EMBL" id="NCU50935.1"/>
    </source>
</evidence>
<gene>
    <name evidence="2" type="ORF">EBX29_04125</name>
</gene>
<organism evidence="2 3">
    <name type="scientific">Candidatus Fonsibacter lacus</name>
    <dbReference type="NCBI Taxonomy" id="2576439"/>
    <lineage>
        <taxon>Bacteria</taxon>
        <taxon>Pseudomonadati</taxon>
        <taxon>Pseudomonadota</taxon>
        <taxon>Alphaproteobacteria</taxon>
        <taxon>Candidatus Pelagibacterales</taxon>
        <taxon>Candidatus Pelagibacterales incertae sedis</taxon>
        <taxon>Candidatus Fonsibacter</taxon>
    </lineage>
</organism>
<reference evidence="2" key="1">
    <citation type="submission" date="2018-10" db="EMBL/GenBank/DDBJ databases">
        <title>Iterative Subtractive Binning of Freshwater Chronoseries Metagenomes Recovers Nearly Complete Genomes from over Four Hundred Novel Species.</title>
        <authorList>
            <person name="Rodriguez-R L.M."/>
            <person name="Tsementzi D."/>
            <person name="Luo C."/>
            <person name="Konstantinidis K.T."/>
        </authorList>
    </citation>
    <scope>NUCLEOTIDE SEQUENCE</scope>
    <source>
        <strain evidence="2">WB8_1A_003</strain>
    </source>
</reference>
<proteinExistence type="predicted"/>
<feature type="transmembrane region" description="Helical" evidence="1">
    <location>
        <begin position="5"/>
        <end position="22"/>
    </location>
</feature>
<keyword evidence="1" id="KW-0812">Transmembrane</keyword>
<keyword evidence="1" id="KW-1133">Transmembrane helix</keyword>
<feature type="transmembrane region" description="Helical" evidence="1">
    <location>
        <begin position="86"/>
        <end position="105"/>
    </location>
</feature>
<dbReference type="EMBL" id="RGMI01000242">
    <property type="protein sequence ID" value="NCU50935.1"/>
    <property type="molecule type" value="Genomic_DNA"/>
</dbReference>
<name>A0A966HKP3_9PROT</name>
<sequence length="116" mass="13402">MNWIIFKYLLTAGMVVLISEIAKRSDRLGGLIAALPLVTVLTLSWLYIENQSSEKIANHAYYTFWYVLPTLPMFLIFPYLLKKYGFWITLSLSMIITLVVFYIFAKAIKPFGINLL</sequence>
<feature type="transmembrane region" description="Helical" evidence="1">
    <location>
        <begin position="28"/>
        <end position="48"/>
    </location>
</feature>
<dbReference type="Proteomes" id="UP000699985">
    <property type="component" value="Unassembled WGS sequence"/>
</dbReference>
<accession>A0A966HKP3</accession>
<protein>
    <submittedName>
        <fullName evidence="2">DUF3147 family protein</fullName>
    </submittedName>
</protein>
<dbReference type="AlphaFoldDB" id="A0A966HKP3"/>
<dbReference type="NCBIfam" id="NF006751">
    <property type="entry name" value="PRK09272.1-4"/>
    <property type="match status" value="1"/>
</dbReference>
<keyword evidence="1" id="KW-0472">Membrane</keyword>
<feature type="transmembrane region" description="Helical" evidence="1">
    <location>
        <begin position="60"/>
        <end position="80"/>
    </location>
</feature>
<comment type="caution">
    <text evidence="2">The sequence shown here is derived from an EMBL/GenBank/DDBJ whole genome shotgun (WGS) entry which is preliminary data.</text>
</comment>